<feature type="compositionally biased region" description="Basic and acidic residues" evidence="1">
    <location>
        <begin position="335"/>
        <end position="347"/>
    </location>
</feature>
<name>A0A2V3IYH0_9FLOR</name>
<dbReference type="AlphaFoldDB" id="A0A2V3IYH0"/>
<sequence>MSDEETLAPSPRDRSRTRVTPSRQPLVAVGRVASRVRSSGLSKIPASILARGKEEEQHRNTSPWGVGSDATPKGLRISECHLDDSNAGKKKFSPKGRKSTFTTSPLSNSSQQETLTDVDRSIRRRKTTNISGTVHRKSSTEGDKSENQHGPGMVKSTSKRGTRHADAPNMTDASSTVSPTAGGDLKKGKSGPFSTAFLMRGVSKLIFRGGGGDEEDKSTPSSDPQEKSSSKSGVSPVSDECENEFDAKPSPREQRSSLGLGLHRDAVKQSMRRNKNKALVTPQKQQNIAQNKSRAAVEMTKGLAKSISSVARTPLEIGKDKTRAPTFAKGNNNNDTKKSRKDNEQKPRKTRSSWFGLGRDDVHDGEKERGGGHKRGKSRVRAFSSPQKIGDASASGLTKKRSPKGLDKVVDFAVDDYFDSEEDEIEAGANVRSLAEDDFISYQTRQLKKGERGKNR</sequence>
<feature type="compositionally biased region" description="Basic and acidic residues" evidence="1">
    <location>
        <begin position="245"/>
        <end position="255"/>
    </location>
</feature>
<protein>
    <submittedName>
        <fullName evidence="2">Uncharacterized protein</fullName>
    </submittedName>
</protein>
<evidence type="ECO:0000256" key="1">
    <source>
        <dbReference type="SAM" id="MobiDB-lite"/>
    </source>
</evidence>
<feature type="compositionally biased region" description="Low complexity" evidence="1">
    <location>
        <begin position="26"/>
        <end position="42"/>
    </location>
</feature>
<feature type="region of interest" description="Disordered" evidence="1">
    <location>
        <begin position="1"/>
        <end position="194"/>
    </location>
</feature>
<feature type="compositionally biased region" description="Basic residues" evidence="1">
    <location>
        <begin position="88"/>
        <end position="98"/>
    </location>
</feature>
<feature type="compositionally biased region" description="Basic and acidic residues" evidence="1">
    <location>
        <begin position="138"/>
        <end position="147"/>
    </location>
</feature>
<evidence type="ECO:0000313" key="2">
    <source>
        <dbReference type="EMBL" id="PXF46180.1"/>
    </source>
</evidence>
<feature type="compositionally biased region" description="Basic and acidic residues" evidence="1">
    <location>
        <begin position="76"/>
        <end position="87"/>
    </location>
</feature>
<dbReference type="EMBL" id="NBIV01000043">
    <property type="protein sequence ID" value="PXF46180.1"/>
    <property type="molecule type" value="Genomic_DNA"/>
</dbReference>
<dbReference type="OrthoDB" id="10553739at2759"/>
<organism evidence="2 3">
    <name type="scientific">Gracilariopsis chorda</name>
    <dbReference type="NCBI Taxonomy" id="448386"/>
    <lineage>
        <taxon>Eukaryota</taxon>
        <taxon>Rhodophyta</taxon>
        <taxon>Florideophyceae</taxon>
        <taxon>Rhodymeniophycidae</taxon>
        <taxon>Gracilariales</taxon>
        <taxon>Gracilariaceae</taxon>
        <taxon>Gracilariopsis</taxon>
    </lineage>
</organism>
<feature type="region of interest" description="Disordered" evidence="1">
    <location>
        <begin position="207"/>
        <end position="404"/>
    </location>
</feature>
<evidence type="ECO:0000313" key="3">
    <source>
        <dbReference type="Proteomes" id="UP000247409"/>
    </source>
</evidence>
<proteinExistence type="predicted"/>
<comment type="caution">
    <text evidence="2">The sequence shown here is derived from an EMBL/GenBank/DDBJ whole genome shotgun (WGS) entry which is preliminary data.</text>
</comment>
<accession>A0A2V3IYH0</accession>
<dbReference type="Proteomes" id="UP000247409">
    <property type="component" value="Unassembled WGS sequence"/>
</dbReference>
<keyword evidence="3" id="KW-1185">Reference proteome</keyword>
<feature type="compositionally biased region" description="Polar residues" evidence="1">
    <location>
        <begin position="99"/>
        <end position="115"/>
    </location>
</feature>
<gene>
    <name evidence="2" type="ORF">BWQ96_04057</name>
</gene>
<feature type="compositionally biased region" description="Basic and acidic residues" evidence="1">
    <location>
        <begin position="358"/>
        <end position="371"/>
    </location>
</feature>
<feature type="compositionally biased region" description="Polar residues" evidence="1">
    <location>
        <begin position="282"/>
        <end position="293"/>
    </location>
</feature>
<reference evidence="2 3" key="1">
    <citation type="journal article" date="2018" name="Mol. Biol. Evol.">
        <title>Analysis of the draft genome of the red seaweed Gracilariopsis chorda provides insights into genome size evolution in Rhodophyta.</title>
        <authorList>
            <person name="Lee J."/>
            <person name="Yang E.C."/>
            <person name="Graf L."/>
            <person name="Yang J.H."/>
            <person name="Qiu H."/>
            <person name="Zel Zion U."/>
            <person name="Chan C.X."/>
            <person name="Stephens T.G."/>
            <person name="Weber A.P.M."/>
            <person name="Boo G.H."/>
            <person name="Boo S.M."/>
            <person name="Kim K.M."/>
            <person name="Shin Y."/>
            <person name="Jung M."/>
            <person name="Lee S.J."/>
            <person name="Yim H.S."/>
            <person name="Lee J.H."/>
            <person name="Bhattacharya D."/>
            <person name="Yoon H.S."/>
        </authorList>
    </citation>
    <scope>NUCLEOTIDE SEQUENCE [LARGE SCALE GENOMIC DNA]</scope>
    <source>
        <strain evidence="2 3">SKKU-2015</strain>
        <tissue evidence="2">Whole body</tissue>
    </source>
</reference>